<comment type="caution">
    <text evidence="9">The sequence shown here is derived from an EMBL/GenBank/DDBJ whole genome shotgun (WGS) entry which is preliminary data.</text>
</comment>
<dbReference type="EMBL" id="BMFR01000005">
    <property type="protein sequence ID" value="GGG73211.1"/>
    <property type="molecule type" value="Genomic_DNA"/>
</dbReference>
<dbReference type="GO" id="GO:0005886">
    <property type="term" value="C:plasma membrane"/>
    <property type="evidence" value="ECO:0007669"/>
    <property type="project" value="UniProtKB-SubCell"/>
</dbReference>
<evidence type="ECO:0000256" key="8">
    <source>
        <dbReference type="SAM" id="Phobius"/>
    </source>
</evidence>
<gene>
    <name evidence="9" type="ORF">GCM10011398_17010</name>
</gene>
<evidence type="ECO:0000256" key="1">
    <source>
        <dbReference type="ARBA" id="ARBA00004651"/>
    </source>
</evidence>
<keyword evidence="10" id="KW-1185">Reference proteome</keyword>
<evidence type="ECO:0000313" key="10">
    <source>
        <dbReference type="Proteomes" id="UP000622860"/>
    </source>
</evidence>
<keyword evidence="7" id="KW-0012">Acyltransferase</keyword>
<dbReference type="Proteomes" id="UP000622860">
    <property type="component" value="Unassembled WGS sequence"/>
</dbReference>
<evidence type="ECO:0000256" key="3">
    <source>
        <dbReference type="ARBA" id="ARBA00022475"/>
    </source>
</evidence>
<feature type="transmembrane region" description="Helical" evidence="8">
    <location>
        <begin position="407"/>
        <end position="428"/>
    </location>
</feature>
<feature type="transmembrane region" description="Helical" evidence="8">
    <location>
        <begin position="354"/>
        <end position="371"/>
    </location>
</feature>
<name>A0A917HBE6_9BACI</name>
<feature type="transmembrane region" description="Helical" evidence="8">
    <location>
        <begin position="7"/>
        <end position="27"/>
    </location>
</feature>
<comment type="similarity">
    <text evidence="2 7">Belongs to the membrane-bound acyltransferase family.</text>
</comment>
<feature type="transmembrane region" description="Helical" evidence="8">
    <location>
        <begin position="449"/>
        <end position="473"/>
    </location>
</feature>
<feature type="transmembrane region" description="Helical" evidence="8">
    <location>
        <begin position="77"/>
        <end position="96"/>
    </location>
</feature>
<evidence type="ECO:0000256" key="5">
    <source>
        <dbReference type="ARBA" id="ARBA00022989"/>
    </source>
</evidence>
<dbReference type="PIRSF" id="PIRSF500217">
    <property type="entry name" value="AlgI"/>
    <property type="match status" value="1"/>
</dbReference>
<dbReference type="PIRSF" id="PIRSF016636">
    <property type="entry name" value="AlgI_DltB"/>
    <property type="match status" value="1"/>
</dbReference>
<protein>
    <submittedName>
        <fullName evidence="9">Alginate O-acetylation protein</fullName>
    </submittedName>
</protein>
<dbReference type="AlphaFoldDB" id="A0A917HBE6"/>
<dbReference type="PANTHER" id="PTHR13285:SF18">
    <property type="entry name" value="PROTEIN-CYSTEINE N-PALMITOYLTRANSFERASE RASP"/>
    <property type="match status" value="1"/>
</dbReference>
<dbReference type="Pfam" id="PF03062">
    <property type="entry name" value="MBOAT"/>
    <property type="match status" value="1"/>
</dbReference>
<dbReference type="InterPro" id="IPR051085">
    <property type="entry name" value="MB_O-acyltransferase"/>
</dbReference>
<comment type="subcellular location">
    <subcellularLocation>
        <location evidence="1">Cell membrane</location>
        <topology evidence="1">Multi-pass membrane protein</topology>
    </subcellularLocation>
</comment>
<keyword evidence="5 8" id="KW-1133">Transmembrane helix</keyword>
<feature type="transmembrane region" description="Helical" evidence="8">
    <location>
        <begin position="309"/>
        <end position="334"/>
    </location>
</feature>
<dbReference type="GO" id="GO:0042121">
    <property type="term" value="P:alginic acid biosynthetic process"/>
    <property type="evidence" value="ECO:0007669"/>
    <property type="project" value="InterPro"/>
</dbReference>
<dbReference type="RefSeq" id="WP_188454964.1">
    <property type="nucleotide sequence ID" value="NZ_BMFR01000005.1"/>
</dbReference>
<dbReference type="InterPro" id="IPR028362">
    <property type="entry name" value="AlgI"/>
</dbReference>
<keyword evidence="3 7" id="KW-1003">Cell membrane</keyword>
<dbReference type="InterPro" id="IPR024194">
    <property type="entry name" value="Ac/AlaTfrase_AlgI/DltB"/>
</dbReference>
<sequence length="475" mass="54633">MVFSSSVFLFLFLPVVFVLYFISPRKFKNTVLLGASLFFYAWGEPKFVLLMLVSILINYIFGLIVDLNRENKSKAKMIIGLMVVSNLLLLGFFKYANFLVDNINYLFNISISIPDIPLPIGISFFTFQAMSYVIDVYRKDGKVQKNPLNLALYISLFPQLIAGPIVRYQTVADQITKRISNFERISYGVKRFIIGLGKKVLIANNCGYVADQIFNMQPSEMSAGVAWIGIIAYTLQIYFDFSGYSDMAIGLGKILGFDFLENFNFPYFSRSISEFWRRWHISLGSWFRDYVYIPLGGNRAGRFNTYRNLFIVWLATGIWHGASWTFIAWGLYYGVFIMLEKAFLGKVLKQLPKFIQHIYTLLIVIIGWVFFRSETFSYAFSYIQVMFAFNGKGLWDSQAVFYTSQHGIILLIGIIGSMPVLKAIAQWINAKSIESKAVYIVGKQFSMNVYVLGVFFLSLVYLISSTFNPFIYFRF</sequence>
<keyword evidence="4 8" id="KW-0812">Transmembrane</keyword>
<evidence type="ECO:0000256" key="6">
    <source>
        <dbReference type="ARBA" id="ARBA00023136"/>
    </source>
</evidence>
<feature type="transmembrane region" description="Helical" evidence="8">
    <location>
        <begin position="116"/>
        <end position="137"/>
    </location>
</feature>
<feature type="transmembrane region" description="Helical" evidence="8">
    <location>
        <begin position="47"/>
        <end position="65"/>
    </location>
</feature>
<dbReference type="InterPro" id="IPR004299">
    <property type="entry name" value="MBOAT_fam"/>
</dbReference>
<evidence type="ECO:0000256" key="4">
    <source>
        <dbReference type="ARBA" id="ARBA00022692"/>
    </source>
</evidence>
<keyword evidence="7" id="KW-0808">Transferase</keyword>
<evidence type="ECO:0000256" key="7">
    <source>
        <dbReference type="PIRNR" id="PIRNR016636"/>
    </source>
</evidence>
<reference evidence="9" key="2">
    <citation type="submission" date="2020-09" db="EMBL/GenBank/DDBJ databases">
        <authorList>
            <person name="Sun Q."/>
            <person name="Zhou Y."/>
        </authorList>
    </citation>
    <scope>NUCLEOTIDE SEQUENCE</scope>
    <source>
        <strain evidence="9">CGMCC 1.12754</strain>
    </source>
</reference>
<keyword evidence="6 7" id="KW-0472">Membrane</keyword>
<dbReference type="GO" id="GO:0016746">
    <property type="term" value="F:acyltransferase activity"/>
    <property type="evidence" value="ECO:0007669"/>
    <property type="project" value="UniProtKB-KW"/>
</dbReference>
<evidence type="ECO:0000313" key="9">
    <source>
        <dbReference type="EMBL" id="GGG73211.1"/>
    </source>
</evidence>
<dbReference type="PANTHER" id="PTHR13285">
    <property type="entry name" value="ACYLTRANSFERASE"/>
    <property type="match status" value="1"/>
</dbReference>
<reference evidence="9" key="1">
    <citation type="journal article" date="2014" name="Int. J. Syst. Evol. Microbiol.">
        <title>Complete genome sequence of Corynebacterium casei LMG S-19264T (=DSM 44701T), isolated from a smear-ripened cheese.</title>
        <authorList>
            <consortium name="US DOE Joint Genome Institute (JGI-PGF)"/>
            <person name="Walter F."/>
            <person name="Albersmeier A."/>
            <person name="Kalinowski J."/>
            <person name="Ruckert C."/>
        </authorList>
    </citation>
    <scope>NUCLEOTIDE SEQUENCE</scope>
    <source>
        <strain evidence="9">CGMCC 1.12754</strain>
    </source>
</reference>
<organism evidence="9 10">
    <name type="scientific">Virgibacillus oceani</name>
    <dbReference type="NCBI Taxonomy" id="1479511"/>
    <lineage>
        <taxon>Bacteria</taxon>
        <taxon>Bacillati</taxon>
        <taxon>Bacillota</taxon>
        <taxon>Bacilli</taxon>
        <taxon>Bacillales</taxon>
        <taxon>Bacillaceae</taxon>
        <taxon>Virgibacillus</taxon>
    </lineage>
</organism>
<accession>A0A917HBE6</accession>
<proteinExistence type="inferred from homology"/>
<evidence type="ECO:0000256" key="2">
    <source>
        <dbReference type="ARBA" id="ARBA00010323"/>
    </source>
</evidence>